<gene>
    <name evidence="4" type="ORF">CSSPJE1EN1_LOCUS22990</name>
</gene>
<evidence type="ECO:0000256" key="2">
    <source>
        <dbReference type="SAM" id="MobiDB-lite"/>
    </source>
</evidence>
<feature type="domain" description="GIL1/IRKI C-terminal" evidence="3">
    <location>
        <begin position="492"/>
        <end position="547"/>
    </location>
</feature>
<proteinExistence type="predicted"/>
<dbReference type="InterPro" id="IPR042316">
    <property type="entry name" value="IRKI-like"/>
</dbReference>
<protein>
    <recommendedName>
        <fullName evidence="3">GIL1/IRKI C-terminal domain-containing protein</fullName>
    </recommendedName>
</protein>
<feature type="region of interest" description="Disordered" evidence="2">
    <location>
        <begin position="227"/>
        <end position="279"/>
    </location>
</feature>
<evidence type="ECO:0000259" key="3">
    <source>
        <dbReference type="Pfam" id="PF24994"/>
    </source>
</evidence>
<feature type="coiled-coil region" evidence="1">
    <location>
        <begin position="188"/>
        <end position="215"/>
    </location>
</feature>
<evidence type="ECO:0000313" key="4">
    <source>
        <dbReference type="EMBL" id="CAK9277512.1"/>
    </source>
</evidence>
<dbReference type="Pfam" id="PF24994">
    <property type="entry name" value="GIL1_IRKI_C"/>
    <property type="match status" value="1"/>
</dbReference>
<evidence type="ECO:0000256" key="1">
    <source>
        <dbReference type="SAM" id="Coils"/>
    </source>
</evidence>
<dbReference type="InterPro" id="IPR056813">
    <property type="entry name" value="GIL1_IRKI_C"/>
</dbReference>
<accession>A0ABP0XIV9</accession>
<dbReference type="PANTHER" id="PTHR31029">
    <property type="entry name" value="CYCLIN-DEPENDENT KINASE-LIKE PROTEIN"/>
    <property type="match status" value="1"/>
</dbReference>
<keyword evidence="1" id="KW-0175">Coiled coil</keyword>
<organism evidence="4 5">
    <name type="scientific">Sphagnum jensenii</name>
    <dbReference type="NCBI Taxonomy" id="128206"/>
    <lineage>
        <taxon>Eukaryota</taxon>
        <taxon>Viridiplantae</taxon>
        <taxon>Streptophyta</taxon>
        <taxon>Embryophyta</taxon>
        <taxon>Bryophyta</taxon>
        <taxon>Sphagnophytina</taxon>
        <taxon>Sphagnopsida</taxon>
        <taxon>Sphagnales</taxon>
        <taxon>Sphagnaceae</taxon>
        <taxon>Sphagnum</taxon>
    </lineage>
</organism>
<name>A0ABP0XIV9_9BRYO</name>
<evidence type="ECO:0000313" key="5">
    <source>
        <dbReference type="Proteomes" id="UP001497444"/>
    </source>
</evidence>
<dbReference type="PANTHER" id="PTHR31029:SF4">
    <property type="entry name" value="CYCLIN-DEPENDENT KINASE-LIKE PROTEIN"/>
    <property type="match status" value="1"/>
</dbReference>
<dbReference type="Proteomes" id="UP001497444">
    <property type="component" value="Chromosome 8"/>
</dbReference>
<feature type="region of interest" description="Disordered" evidence="2">
    <location>
        <begin position="123"/>
        <end position="153"/>
    </location>
</feature>
<sequence>MWEQETQQPEIQAFKKVPNATVMEKLQVQRQSCERRVPTDDQRHRRRELPVFEDSFTKRLGIQADFDHMKLERSFPPSTSSQWLRKKEVEHIAKQGDAISGNLLRWRDLEVVKVPNSGCKCRPDNDGSLPLGVENQRHSHASTKQSSAARALNGKQSRGLGAITWKLFRQKSTTVFNPAWEVEWANFREQHEQEMKEMKQMYAGLQEMCQEIKRLGLQQDDMLMSSSRCASSSKSGDSHGHRLDGAPLTAQNKWRPGPTTTTHASGLPHQTRRTKSAPKTRVNWTIGLTKENSMHVKGPYKAVWYCPTTALFEEIVQVERVYLRNFCGTLMKFGETRIAAADLVMDHQRKEAMSSLVARLVPHARFAKPWHFKYGMEAWLNKVVFQDFGRASLSLQDDASDRVQEAQARRISSWEEYQKLSLLSPIDAIDPEGKVYYRNFHVFCHRKFQVIHDQLQWWDEWPDNLVEDFLEAMKHVWRAYKLALVFEPPASIFSAKPSTVFDGKFMEHLEVLTALPNDELLASSNQAGFSVTPGFVVQKRIIKSQVYLNAKSGPSKSQM</sequence>
<dbReference type="EMBL" id="OZ020103">
    <property type="protein sequence ID" value="CAK9277512.1"/>
    <property type="molecule type" value="Genomic_DNA"/>
</dbReference>
<keyword evidence="5" id="KW-1185">Reference proteome</keyword>
<reference evidence="4" key="1">
    <citation type="submission" date="2024-02" db="EMBL/GenBank/DDBJ databases">
        <authorList>
            <consortium name="ELIXIR-Norway"/>
            <consortium name="Elixir Norway"/>
        </authorList>
    </citation>
    <scope>NUCLEOTIDE SEQUENCE</scope>
</reference>